<protein>
    <recommendedName>
        <fullName evidence="4">Secreted protein</fullName>
    </recommendedName>
</protein>
<evidence type="ECO:0000313" key="2">
    <source>
        <dbReference type="EMBL" id="KAK0753786.1"/>
    </source>
</evidence>
<keyword evidence="3" id="KW-1185">Reference proteome</keyword>
<comment type="caution">
    <text evidence="2">The sequence shown here is derived from an EMBL/GenBank/DDBJ whole genome shotgun (WGS) entry which is preliminary data.</text>
</comment>
<keyword evidence="1" id="KW-0732">Signal</keyword>
<evidence type="ECO:0000256" key="1">
    <source>
        <dbReference type="SAM" id="SignalP"/>
    </source>
</evidence>
<evidence type="ECO:0000313" key="3">
    <source>
        <dbReference type="Proteomes" id="UP001172155"/>
    </source>
</evidence>
<evidence type="ECO:0008006" key="4">
    <source>
        <dbReference type="Google" id="ProtNLM"/>
    </source>
</evidence>
<organism evidence="2 3">
    <name type="scientific">Schizothecium vesticola</name>
    <dbReference type="NCBI Taxonomy" id="314040"/>
    <lineage>
        <taxon>Eukaryota</taxon>
        <taxon>Fungi</taxon>
        <taxon>Dikarya</taxon>
        <taxon>Ascomycota</taxon>
        <taxon>Pezizomycotina</taxon>
        <taxon>Sordariomycetes</taxon>
        <taxon>Sordariomycetidae</taxon>
        <taxon>Sordariales</taxon>
        <taxon>Schizotheciaceae</taxon>
        <taxon>Schizothecium</taxon>
    </lineage>
</organism>
<feature type="chain" id="PRO_5041296327" description="Secreted protein" evidence="1">
    <location>
        <begin position="19"/>
        <end position="115"/>
    </location>
</feature>
<dbReference type="EMBL" id="JAUKUD010000001">
    <property type="protein sequence ID" value="KAK0753786.1"/>
    <property type="molecule type" value="Genomic_DNA"/>
</dbReference>
<dbReference type="AlphaFoldDB" id="A0AA40FAN9"/>
<sequence length="115" mass="12976">MRFSGLALLSALAAKVSADAMASYTECYFGSCTSHRAVWYTDFGSHNVDANEGCRKGASDMEEMCVDWGNGRGHFRFPNGPRRCFKLERRIDVEFCRDFGYSCTLDAWQEVGCSW</sequence>
<reference evidence="2" key="1">
    <citation type="submission" date="2023-06" db="EMBL/GenBank/DDBJ databases">
        <title>Genome-scale phylogeny and comparative genomics of the fungal order Sordariales.</title>
        <authorList>
            <consortium name="Lawrence Berkeley National Laboratory"/>
            <person name="Hensen N."/>
            <person name="Bonometti L."/>
            <person name="Westerberg I."/>
            <person name="Brannstrom I.O."/>
            <person name="Guillou S."/>
            <person name="Cros-Aarteil S."/>
            <person name="Calhoun S."/>
            <person name="Haridas S."/>
            <person name="Kuo A."/>
            <person name="Mondo S."/>
            <person name="Pangilinan J."/>
            <person name="Riley R."/>
            <person name="LaButti K."/>
            <person name="Andreopoulos B."/>
            <person name="Lipzen A."/>
            <person name="Chen C."/>
            <person name="Yanf M."/>
            <person name="Daum C."/>
            <person name="Ng V."/>
            <person name="Clum A."/>
            <person name="Steindorff A."/>
            <person name="Ohm R."/>
            <person name="Martin F."/>
            <person name="Silar P."/>
            <person name="Natvig D."/>
            <person name="Lalanne C."/>
            <person name="Gautier V."/>
            <person name="Ament-velasquez S.L."/>
            <person name="Kruys A."/>
            <person name="Hutchinson M.I."/>
            <person name="Powell A.J."/>
            <person name="Barry K."/>
            <person name="Miller A.N."/>
            <person name="Grigoriev I.V."/>
            <person name="Debuchy R."/>
            <person name="Gladieux P."/>
            <person name="Thoren M.H."/>
            <person name="Johannesson H."/>
        </authorList>
    </citation>
    <scope>NUCLEOTIDE SEQUENCE</scope>
    <source>
        <strain evidence="2">SMH3187-1</strain>
    </source>
</reference>
<feature type="signal peptide" evidence="1">
    <location>
        <begin position="1"/>
        <end position="18"/>
    </location>
</feature>
<accession>A0AA40FAN9</accession>
<dbReference type="Proteomes" id="UP001172155">
    <property type="component" value="Unassembled WGS sequence"/>
</dbReference>
<proteinExistence type="predicted"/>
<gene>
    <name evidence="2" type="ORF">B0T18DRAFT_424278</name>
</gene>
<name>A0AA40FAN9_9PEZI</name>